<dbReference type="GO" id="GO:0000976">
    <property type="term" value="F:transcription cis-regulatory region binding"/>
    <property type="evidence" value="ECO:0007669"/>
    <property type="project" value="TreeGrafter"/>
</dbReference>
<dbReference type="Proteomes" id="UP000177701">
    <property type="component" value="Unassembled WGS sequence"/>
</dbReference>
<dbReference type="PROSITE" id="PS50932">
    <property type="entry name" value="HTH_LACI_2"/>
    <property type="match status" value="1"/>
</dbReference>
<evidence type="ECO:0000256" key="3">
    <source>
        <dbReference type="ARBA" id="ARBA00023125"/>
    </source>
</evidence>
<name>A0A1F5A5Y0_9BACT</name>
<keyword evidence="1" id="KW-0678">Repressor</keyword>
<dbReference type="PROSITE" id="PS00356">
    <property type="entry name" value="HTH_LACI_1"/>
    <property type="match status" value="1"/>
</dbReference>
<evidence type="ECO:0000313" key="7">
    <source>
        <dbReference type="Proteomes" id="UP000177701"/>
    </source>
</evidence>
<dbReference type="AlphaFoldDB" id="A0A1F5A5Y0"/>
<dbReference type="CDD" id="cd06267">
    <property type="entry name" value="PBP1_LacI_sugar_binding-like"/>
    <property type="match status" value="1"/>
</dbReference>
<dbReference type="PRINTS" id="PR00036">
    <property type="entry name" value="HTHLACI"/>
</dbReference>
<gene>
    <name evidence="6" type="ORF">A2V47_07125</name>
</gene>
<evidence type="ECO:0000256" key="2">
    <source>
        <dbReference type="ARBA" id="ARBA00023015"/>
    </source>
</evidence>
<dbReference type="PANTHER" id="PTHR30146:SF148">
    <property type="entry name" value="HTH-TYPE TRANSCRIPTIONAL REPRESSOR PURR-RELATED"/>
    <property type="match status" value="1"/>
</dbReference>
<evidence type="ECO:0000256" key="1">
    <source>
        <dbReference type="ARBA" id="ARBA00022491"/>
    </source>
</evidence>
<dbReference type="InterPro" id="IPR028082">
    <property type="entry name" value="Peripla_BP_I"/>
</dbReference>
<dbReference type="Pfam" id="PF00356">
    <property type="entry name" value="LacI"/>
    <property type="match status" value="1"/>
</dbReference>
<dbReference type="Pfam" id="PF13377">
    <property type="entry name" value="Peripla_BP_3"/>
    <property type="match status" value="1"/>
</dbReference>
<sequence>MKKKSTIYDVAKIAGVSPSTISRVMNTPEIVAENTRQKVMNAVKELTFIPNMMAASMPRKRTNYIGLIIPDITNIFFSNLVRGVQDVCEKHGYSVLVVNSDDIQEKEGRYLKLLYSRRVDGVILTVAGYREEEFPKEELSLLKKMNIVLIDREINGMTTPIVKVNNFGGAYSAVKYLLTMGHKKIMYLAGIEGTKTNQEREKGYLAALKEAHINWKKELAADFRLDTAYQKIIQYWSQLKNSDKLPTAIFAANDLMAIGALKAFAQLKVRVPEDISIIGFDNISFSDCTYPPLTTIAQPTYLMGQKAVETLLKVIDKKKIKKSVELETELIERDSVSRWEV</sequence>
<keyword evidence="4" id="KW-0804">Transcription</keyword>
<reference evidence="6 7" key="1">
    <citation type="journal article" date="2016" name="Nat. Commun.">
        <title>Thousands of microbial genomes shed light on interconnected biogeochemical processes in an aquifer system.</title>
        <authorList>
            <person name="Anantharaman K."/>
            <person name="Brown C.T."/>
            <person name="Hug L.A."/>
            <person name="Sharon I."/>
            <person name="Castelle C.J."/>
            <person name="Probst A.J."/>
            <person name="Thomas B.C."/>
            <person name="Singh A."/>
            <person name="Wilkins M.J."/>
            <person name="Karaoz U."/>
            <person name="Brodie E.L."/>
            <person name="Williams K.H."/>
            <person name="Hubbard S.S."/>
            <person name="Banfield J.F."/>
        </authorList>
    </citation>
    <scope>NUCLEOTIDE SEQUENCE [LARGE SCALE GENOMIC DNA]</scope>
</reference>
<dbReference type="SUPFAM" id="SSF53822">
    <property type="entry name" value="Periplasmic binding protein-like I"/>
    <property type="match status" value="1"/>
</dbReference>
<evidence type="ECO:0000259" key="5">
    <source>
        <dbReference type="PROSITE" id="PS50932"/>
    </source>
</evidence>
<protein>
    <recommendedName>
        <fullName evidence="5">HTH lacI-type domain-containing protein</fullName>
    </recommendedName>
</protein>
<keyword evidence="3" id="KW-0238">DNA-binding</keyword>
<dbReference type="PANTHER" id="PTHR30146">
    <property type="entry name" value="LACI-RELATED TRANSCRIPTIONAL REPRESSOR"/>
    <property type="match status" value="1"/>
</dbReference>
<organism evidence="6 7">
    <name type="scientific">Candidatus Sediminicultor quintus</name>
    <dbReference type="NCBI Taxonomy" id="1797291"/>
    <lineage>
        <taxon>Bacteria</taxon>
        <taxon>Pseudomonadati</taxon>
        <taxon>Atribacterota</taxon>
        <taxon>Candidatus Phoenicimicrobiia</taxon>
        <taxon>Candidatus Pheonicimicrobiales</taxon>
        <taxon>Candidatus Phoenicimicrobiaceae</taxon>
        <taxon>Candidatus Sediminicultor</taxon>
    </lineage>
</organism>
<evidence type="ECO:0000256" key="4">
    <source>
        <dbReference type="ARBA" id="ARBA00023163"/>
    </source>
</evidence>
<comment type="caution">
    <text evidence="6">The sequence shown here is derived from an EMBL/GenBank/DDBJ whole genome shotgun (WGS) entry which is preliminary data.</text>
</comment>
<feature type="domain" description="HTH lacI-type" evidence="5">
    <location>
        <begin position="5"/>
        <end position="59"/>
    </location>
</feature>
<dbReference type="CDD" id="cd01392">
    <property type="entry name" value="HTH_LacI"/>
    <property type="match status" value="1"/>
</dbReference>
<dbReference type="InterPro" id="IPR000843">
    <property type="entry name" value="HTH_LacI"/>
</dbReference>
<accession>A0A1F5A5Y0</accession>
<dbReference type="SMART" id="SM00354">
    <property type="entry name" value="HTH_LACI"/>
    <property type="match status" value="1"/>
</dbReference>
<dbReference type="SUPFAM" id="SSF47413">
    <property type="entry name" value="lambda repressor-like DNA-binding domains"/>
    <property type="match status" value="1"/>
</dbReference>
<dbReference type="STRING" id="1797291.A2V47_07125"/>
<keyword evidence="2" id="KW-0805">Transcription regulation</keyword>
<dbReference type="EMBL" id="MEYH01000095">
    <property type="protein sequence ID" value="OGD13980.1"/>
    <property type="molecule type" value="Genomic_DNA"/>
</dbReference>
<dbReference type="Gene3D" id="1.10.260.40">
    <property type="entry name" value="lambda repressor-like DNA-binding domains"/>
    <property type="match status" value="1"/>
</dbReference>
<dbReference type="InterPro" id="IPR046335">
    <property type="entry name" value="LacI/GalR-like_sensor"/>
</dbReference>
<dbReference type="InterPro" id="IPR010982">
    <property type="entry name" value="Lambda_DNA-bd_dom_sf"/>
</dbReference>
<proteinExistence type="predicted"/>
<dbReference type="GO" id="GO:0003700">
    <property type="term" value="F:DNA-binding transcription factor activity"/>
    <property type="evidence" value="ECO:0007669"/>
    <property type="project" value="TreeGrafter"/>
</dbReference>
<dbReference type="Gene3D" id="3.40.50.2300">
    <property type="match status" value="2"/>
</dbReference>
<evidence type="ECO:0000313" key="6">
    <source>
        <dbReference type="EMBL" id="OGD13980.1"/>
    </source>
</evidence>